<evidence type="ECO:0000313" key="2">
    <source>
        <dbReference type="Proteomes" id="UP000202182"/>
    </source>
</evidence>
<proteinExistence type="predicted"/>
<keyword evidence="2" id="KW-1185">Reference proteome</keyword>
<dbReference type="KEGG" id="vg:30999372"/>
<sequence length="359" mass="40912">MNKRLLSKLLFYCLFCFGGTMDSSFNSMALWKDRFNMVSDDLINFQHSILTAMKDKVVIPHSNGLFVRIGDYSCMGYDQILFERLSHGFYPFNGKLIVFGTMETKHPVYRTVAIIVCKSLHVLIYEDGKFFYISPNIRRFWDVNIFFNDYNIIAGGKPIDYYLKYYDLLKTTHVTILEELPPKYVENQNSQNVILNTNPPNNVSQNYLLVQGVSDSEYFCRISQDGVKTKINTFVSRGTQYESLTARRRKRKPEYELTEIQNTNKQSVSSIDLTKTIAIAPVSTNVTNTIVTGTTADVLLTTNTKFVVTNTTAGMTAIVPEPQNESGNGTISAVTEDKCELEEIDKQLLPADYDVLKLW</sequence>
<dbReference type="Proteomes" id="UP000202182">
    <property type="component" value="Segment"/>
</dbReference>
<name>A0A1P8VIR4_9BETA</name>
<gene>
    <name evidence="1" type="primary">ORF31</name>
    <name evidence="1" type="ORF">MRV_0035</name>
</gene>
<evidence type="ECO:0000313" key="1">
    <source>
        <dbReference type="EMBL" id="APZ76246.1"/>
    </source>
</evidence>
<dbReference type="OrthoDB" id="16508at10239"/>
<protein>
    <submittedName>
        <fullName evidence="1">Uncharacterized protein</fullName>
    </submittedName>
</protein>
<reference evidence="1" key="1">
    <citation type="submission" date="2016-12" db="EMBL/GenBank/DDBJ databases">
        <title>A murine herpesvirus closely related to ubiquitous human herpesviruses causes T-cell depletion.</title>
        <authorList>
            <person name="Patel S.J."/>
            <person name="Zhao G."/>
            <person name="Penna V.R."/>
            <person name="Park E."/>
            <person name="Lauron E.J."/>
            <person name="Harvey I.B."/>
            <person name="Beatty W.L."/>
            <person name="Plougastel-Douglas B."/>
            <person name="Poursine-Laurent J."/>
            <person name="Fremont D.H."/>
            <person name="Wang D."/>
            <person name="Yokoyama W.M."/>
        </authorList>
    </citation>
    <scope>NUCLEOTIDE SEQUENCE [LARGE SCALE GENOMIC DNA]</scope>
    <source>
        <strain evidence="1">YOK1</strain>
    </source>
</reference>
<accession>A0A1P8VIR4</accession>
<organism evidence="1">
    <name type="scientific">Murid betaherpesvirus 3</name>
    <dbReference type="NCBI Taxonomy" id="2560603"/>
    <lineage>
        <taxon>Viruses</taxon>
        <taxon>Duplodnaviria</taxon>
        <taxon>Heunggongvirae</taxon>
        <taxon>Peploviricota</taxon>
        <taxon>Herviviricetes</taxon>
        <taxon>Herpesvirales</taxon>
        <taxon>Orthoherpesviridae</taxon>
        <taxon>Betaherpesvirinae</taxon>
        <taxon>Roseolovirus</taxon>
        <taxon>Roseolovirus muridbeta3</taxon>
    </lineage>
</organism>
<dbReference type="EMBL" id="KY355735">
    <property type="protein sequence ID" value="APZ76246.1"/>
    <property type="molecule type" value="Genomic_DNA"/>
</dbReference>